<keyword evidence="1" id="KW-0862">Zinc</keyword>
<dbReference type="PANTHER" id="PTHR23095">
    <property type="entry name" value="PARANEOPLASTIC ANTIGEN"/>
    <property type="match status" value="1"/>
</dbReference>
<comment type="caution">
    <text evidence="4">The sequence shown here is derived from an EMBL/GenBank/DDBJ whole genome shotgun (WGS) entry which is preliminary data.</text>
</comment>
<gene>
    <name evidence="4" type="ORF">ABG768_011360</name>
</gene>
<dbReference type="InterPro" id="IPR001878">
    <property type="entry name" value="Znf_CCHC"/>
</dbReference>
<keyword evidence="1" id="KW-0863">Zinc-finger</keyword>
<sequence>MLPGQPLSPTMILLMRPEYRQSTSSIDVNPPEVQRYVVEHIVKNEENAVYHQRLRVFSGRLPRPAHEADYDTWWSGVELLLKDPSVSDLHRSRRIVESLLPPAADMVKQLSSSTLPAVYLSTLVSAYATVQDGDELFAKFMDTFQDSGEKPSAYLQRLQVVLNSAMKRGGVIESEVNRHLLNQFCRGCWDNSLIAELQLKQKKTYPPTFSELLLLLRTEEDREAAKAFRMNQHLGSTRQKVTSHAQFVRADPEDGRAVTSLINITQQLAQQLADVQRQLAILMASQSKTSSISKTPSHSKPHARATNQQSQRLTNTPPKPGYCFRCGEDGHIRPQCENEPNPTLVARKKKKFTSNQKNASNFVHLN</sequence>
<dbReference type="InterPro" id="IPR048270">
    <property type="entry name" value="PNMA_C"/>
</dbReference>
<evidence type="ECO:0000313" key="4">
    <source>
        <dbReference type="EMBL" id="KAK9957090.1"/>
    </source>
</evidence>
<dbReference type="InterPro" id="IPR026523">
    <property type="entry name" value="PNMA"/>
</dbReference>
<dbReference type="EMBL" id="JAWDJR010000019">
    <property type="protein sequence ID" value="KAK9957090.1"/>
    <property type="molecule type" value="Genomic_DNA"/>
</dbReference>
<protein>
    <recommendedName>
        <fullName evidence="3">CCHC-type domain-containing protein</fullName>
    </recommendedName>
</protein>
<feature type="domain" description="CCHC-type" evidence="3">
    <location>
        <begin position="323"/>
        <end position="338"/>
    </location>
</feature>
<keyword evidence="5" id="KW-1185">Reference proteome</keyword>
<name>A0AAW1Z6W7_CULAL</name>
<dbReference type="PANTHER" id="PTHR23095:SF53">
    <property type="entry name" value="ZINC FINGER CCHC DOMAIN-CONTAINING PROTEIN 12-LIKE"/>
    <property type="match status" value="1"/>
</dbReference>
<evidence type="ECO:0000256" key="2">
    <source>
        <dbReference type="SAM" id="MobiDB-lite"/>
    </source>
</evidence>
<organism evidence="4 5">
    <name type="scientific">Culter alburnus</name>
    <name type="common">Topmouth culter</name>
    <dbReference type="NCBI Taxonomy" id="194366"/>
    <lineage>
        <taxon>Eukaryota</taxon>
        <taxon>Metazoa</taxon>
        <taxon>Chordata</taxon>
        <taxon>Craniata</taxon>
        <taxon>Vertebrata</taxon>
        <taxon>Euteleostomi</taxon>
        <taxon>Actinopterygii</taxon>
        <taxon>Neopterygii</taxon>
        <taxon>Teleostei</taxon>
        <taxon>Ostariophysi</taxon>
        <taxon>Cypriniformes</taxon>
        <taxon>Xenocyprididae</taxon>
        <taxon>Xenocypridinae</taxon>
        <taxon>Culter</taxon>
    </lineage>
</organism>
<dbReference type="Pfam" id="PF14893">
    <property type="entry name" value="PNMA"/>
    <property type="match status" value="1"/>
</dbReference>
<evidence type="ECO:0000313" key="5">
    <source>
        <dbReference type="Proteomes" id="UP001479290"/>
    </source>
</evidence>
<feature type="compositionally biased region" description="Polar residues" evidence="2">
    <location>
        <begin position="286"/>
        <end position="296"/>
    </location>
</feature>
<evidence type="ECO:0000256" key="1">
    <source>
        <dbReference type="PROSITE-ProRule" id="PRU00047"/>
    </source>
</evidence>
<dbReference type="GO" id="GO:0003676">
    <property type="term" value="F:nucleic acid binding"/>
    <property type="evidence" value="ECO:0007669"/>
    <property type="project" value="InterPro"/>
</dbReference>
<dbReference type="Proteomes" id="UP001479290">
    <property type="component" value="Unassembled WGS sequence"/>
</dbReference>
<evidence type="ECO:0000259" key="3">
    <source>
        <dbReference type="PROSITE" id="PS50158"/>
    </source>
</evidence>
<proteinExistence type="predicted"/>
<feature type="region of interest" description="Disordered" evidence="2">
    <location>
        <begin position="286"/>
        <end position="318"/>
    </location>
</feature>
<dbReference type="GO" id="GO:0008270">
    <property type="term" value="F:zinc ion binding"/>
    <property type="evidence" value="ECO:0007669"/>
    <property type="project" value="UniProtKB-KW"/>
</dbReference>
<dbReference type="AlphaFoldDB" id="A0AAW1Z6W7"/>
<keyword evidence="1" id="KW-0479">Metal-binding</keyword>
<dbReference type="PROSITE" id="PS50158">
    <property type="entry name" value="ZF_CCHC"/>
    <property type="match status" value="1"/>
</dbReference>
<reference evidence="4 5" key="1">
    <citation type="submission" date="2024-05" db="EMBL/GenBank/DDBJ databases">
        <title>A high-quality chromosomal-level genome assembly of Topmouth culter (Culter alburnus).</title>
        <authorList>
            <person name="Zhao H."/>
        </authorList>
    </citation>
    <scope>NUCLEOTIDE SEQUENCE [LARGE SCALE GENOMIC DNA]</scope>
    <source>
        <strain evidence="4">CATC2023</strain>
        <tissue evidence="4">Muscle</tissue>
    </source>
</reference>
<dbReference type="InterPro" id="IPR036875">
    <property type="entry name" value="Znf_CCHC_sf"/>
</dbReference>
<feature type="compositionally biased region" description="Polar residues" evidence="2">
    <location>
        <begin position="305"/>
        <end position="316"/>
    </location>
</feature>
<accession>A0AAW1Z6W7</accession>
<dbReference type="SUPFAM" id="SSF57756">
    <property type="entry name" value="Retrovirus zinc finger-like domains"/>
    <property type="match status" value="1"/>
</dbReference>